<dbReference type="GO" id="GO:0004364">
    <property type="term" value="F:glutathione transferase activity"/>
    <property type="evidence" value="ECO:0007669"/>
    <property type="project" value="UniProtKB-EC"/>
</dbReference>
<feature type="domain" description="GST C-terminal" evidence="7">
    <location>
        <begin position="91"/>
        <end position="218"/>
    </location>
</feature>
<organism evidence="8 9">
    <name type="scientific">Coffea canephora</name>
    <name type="common">Robusta coffee</name>
    <dbReference type="NCBI Taxonomy" id="49390"/>
    <lineage>
        <taxon>Eukaryota</taxon>
        <taxon>Viridiplantae</taxon>
        <taxon>Streptophyta</taxon>
        <taxon>Embryophyta</taxon>
        <taxon>Tracheophyta</taxon>
        <taxon>Spermatophyta</taxon>
        <taxon>Magnoliopsida</taxon>
        <taxon>eudicotyledons</taxon>
        <taxon>Gunneridae</taxon>
        <taxon>Pentapetalae</taxon>
        <taxon>asterids</taxon>
        <taxon>lamiids</taxon>
        <taxon>Gentianales</taxon>
        <taxon>Rubiaceae</taxon>
        <taxon>Ixoroideae</taxon>
        <taxon>Gardenieae complex</taxon>
        <taxon>Bertiereae - Coffeeae clade</taxon>
        <taxon>Coffeeae</taxon>
        <taxon>Coffea</taxon>
    </lineage>
</organism>
<dbReference type="InterPro" id="IPR004045">
    <property type="entry name" value="Glutathione_S-Trfase_N"/>
</dbReference>
<name>A0A068U7C7_COFCA</name>
<dbReference type="InterPro" id="IPR036282">
    <property type="entry name" value="Glutathione-S-Trfase_C_sf"/>
</dbReference>
<dbReference type="PhylomeDB" id="A0A068U7C7"/>
<dbReference type="Pfam" id="PF02798">
    <property type="entry name" value="GST_N"/>
    <property type="match status" value="1"/>
</dbReference>
<dbReference type="Gene3D" id="3.40.30.10">
    <property type="entry name" value="Glutaredoxin"/>
    <property type="match status" value="1"/>
</dbReference>
<evidence type="ECO:0000256" key="2">
    <source>
        <dbReference type="ARBA" id="ARBA00012452"/>
    </source>
</evidence>
<dbReference type="GO" id="GO:0009409">
    <property type="term" value="P:response to cold"/>
    <property type="evidence" value="ECO:0007669"/>
    <property type="project" value="EnsemblPlants"/>
</dbReference>
<dbReference type="SFLD" id="SFLDS00019">
    <property type="entry name" value="Glutathione_Transferase_(cytos"/>
    <property type="match status" value="1"/>
</dbReference>
<sequence length="218" mass="24127">MAIKVHGSVFSPAVLRVFACLNEKDLESEYVEINMRAGEHKKESFLALNPFGQVPGFEDGDLKLFESRAINQYIAQAYAAKGNQQLTFVQDAKKMGPVYVWMEVEAQKFDPPSSKLVFELAIKPLLGMNTDDAAVAEHEGKLGEVLDVYEARLGQSKYLAGDCFTLADLNHLPAINYLMGTTARKVFDALPHVSAWCADILARPAWAKVLALQKQHPS</sequence>
<protein>
    <recommendedName>
        <fullName evidence="2">glutathione transferase</fullName>
        <ecNumber evidence="2">2.5.1.18</ecNumber>
    </recommendedName>
    <alternativeName>
        <fullName evidence="5">GST class-phi</fullName>
    </alternativeName>
</protein>
<dbReference type="CDD" id="cd03187">
    <property type="entry name" value="GST_C_Phi"/>
    <property type="match status" value="1"/>
</dbReference>
<dbReference type="GO" id="GO:0009407">
    <property type="term" value="P:toxin catabolic process"/>
    <property type="evidence" value="ECO:0007669"/>
    <property type="project" value="UniProtKB-ARBA"/>
</dbReference>
<dbReference type="InterPro" id="IPR004046">
    <property type="entry name" value="GST_C"/>
</dbReference>
<dbReference type="SFLD" id="SFLDG01154">
    <property type="entry name" value="Main.5:_Phi-like"/>
    <property type="match status" value="1"/>
</dbReference>
<dbReference type="GO" id="GO:0006749">
    <property type="term" value="P:glutathione metabolic process"/>
    <property type="evidence" value="ECO:0007669"/>
    <property type="project" value="TreeGrafter"/>
</dbReference>
<dbReference type="CDD" id="cd03053">
    <property type="entry name" value="GST_N_Phi"/>
    <property type="match status" value="1"/>
</dbReference>
<dbReference type="GO" id="GO:0043295">
    <property type="term" value="F:glutathione binding"/>
    <property type="evidence" value="ECO:0007669"/>
    <property type="project" value="EnsemblPlants"/>
</dbReference>
<dbReference type="FunFam" id="3.40.30.10:FF:000016">
    <property type="entry name" value="Glutathione S-transferase F2"/>
    <property type="match status" value="1"/>
</dbReference>
<evidence type="ECO:0000256" key="3">
    <source>
        <dbReference type="ARBA" id="ARBA00022679"/>
    </source>
</evidence>
<dbReference type="FunFam" id="1.20.1050.10:FF:000004">
    <property type="entry name" value="Glutathione S-transferase F2"/>
    <property type="match status" value="1"/>
</dbReference>
<dbReference type="PANTHER" id="PTHR43900">
    <property type="entry name" value="GLUTATHIONE S-TRANSFERASE RHO"/>
    <property type="match status" value="1"/>
</dbReference>
<keyword evidence="9" id="KW-1185">Reference proteome</keyword>
<dbReference type="PROSITE" id="PS50405">
    <property type="entry name" value="GST_CTER"/>
    <property type="match status" value="1"/>
</dbReference>
<dbReference type="STRING" id="49390.A0A068U7C7"/>
<evidence type="ECO:0000259" key="6">
    <source>
        <dbReference type="PROSITE" id="PS50404"/>
    </source>
</evidence>
<dbReference type="Gramene" id="CDP03518">
    <property type="protein sequence ID" value="CDP03518"/>
    <property type="gene ID" value="GSCOC_T00015916001"/>
</dbReference>
<comment type="similarity">
    <text evidence="1">Belongs to the GST superfamily. Phi family.</text>
</comment>
<dbReference type="InterPro" id="IPR034347">
    <property type="entry name" value="GST_Phi_C"/>
</dbReference>
<dbReference type="EC" id="2.5.1.18" evidence="2"/>
<dbReference type="GO" id="GO:0006952">
    <property type="term" value="P:defense response"/>
    <property type="evidence" value="ECO:0007669"/>
    <property type="project" value="EnsemblPlants"/>
</dbReference>
<dbReference type="InParanoid" id="A0A068U7C7"/>
<reference evidence="9" key="1">
    <citation type="journal article" date="2014" name="Science">
        <title>The coffee genome provides insight into the convergent evolution of caffeine biosynthesis.</title>
        <authorList>
            <person name="Denoeud F."/>
            <person name="Carretero-Paulet L."/>
            <person name="Dereeper A."/>
            <person name="Droc G."/>
            <person name="Guyot R."/>
            <person name="Pietrella M."/>
            <person name="Zheng C."/>
            <person name="Alberti A."/>
            <person name="Anthony F."/>
            <person name="Aprea G."/>
            <person name="Aury J.M."/>
            <person name="Bento P."/>
            <person name="Bernard M."/>
            <person name="Bocs S."/>
            <person name="Campa C."/>
            <person name="Cenci A."/>
            <person name="Combes M.C."/>
            <person name="Crouzillat D."/>
            <person name="Da Silva C."/>
            <person name="Daddiego L."/>
            <person name="De Bellis F."/>
            <person name="Dussert S."/>
            <person name="Garsmeur O."/>
            <person name="Gayraud T."/>
            <person name="Guignon V."/>
            <person name="Jahn K."/>
            <person name="Jamilloux V."/>
            <person name="Joet T."/>
            <person name="Labadie K."/>
            <person name="Lan T."/>
            <person name="Leclercq J."/>
            <person name="Lepelley M."/>
            <person name="Leroy T."/>
            <person name="Li L.T."/>
            <person name="Librado P."/>
            <person name="Lopez L."/>
            <person name="Munoz A."/>
            <person name="Noel B."/>
            <person name="Pallavicini A."/>
            <person name="Perrotta G."/>
            <person name="Poncet V."/>
            <person name="Pot D."/>
            <person name="Priyono X."/>
            <person name="Rigoreau M."/>
            <person name="Rouard M."/>
            <person name="Rozas J."/>
            <person name="Tranchant-Dubreuil C."/>
            <person name="VanBuren R."/>
            <person name="Zhang Q."/>
            <person name="Andrade A.C."/>
            <person name="Argout X."/>
            <person name="Bertrand B."/>
            <person name="de Kochko A."/>
            <person name="Graziosi G."/>
            <person name="Henry R.J."/>
            <person name="Jayarama X."/>
            <person name="Ming R."/>
            <person name="Nagai C."/>
            <person name="Rounsley S."/>
            <person name="Sankoff D."/>
            <person name="Giuliano G."/>
            <person name="Albert V.A."/>
            <person name="Wincker P."/>
            <person name="Lashermes P."/>
        </authorList>
    </citation>
    <scope>NUCLEOTIDE SEQUENCE [LARGE SCALE GENOMIC DNA]</scope>
    <source>
        <strain evidence="9">cv. DH200-94</strain>
    </source>
</reference>
<gene>
    <name evidence="8" type="ORF">GSCOC_T00015916001</name>
</gene>
<dbReference type="FunCoup" id="A0A068U7C7">
    <property type="interactions" value="1248"/>
</dbReference>
<dbReference type="AlphaFoldDB" id="A0A068U7C7"/>
<accession>A0A068U7C7</accession>
<dbReference type="EMBL" id="HG739095">
    <property type="protein sequence ID" value="CDP03518.1"/>
    <property type="molecule type" value="Genomic_DNA"/>
</dbReference>
<feature type="domain" description="GST N-terminal" evidence="6">
    <location>
        <begin position="1"/>
        <end position="82"/>
    </location>
</feature>
<keyword evidence="3" id="KW-0808">Transferase</keyword>
<proteinExistence type="inferred from homology"/>
<evidence type="ECO:0000256" key="4">
    <source>
        <dbReference type="ARBA" id="ARBA00047960"/>
    </source>
</evidence>
<dbReference type="SUPFAM" id="SSF52833">
    <property type="entry name" value="Thioredoxin-like"/>
    <property type="match status" value="1"/>
</dbReference>
<evidence type="ECO:0000256" key="1">
    <source>
        <dbReference type="ARBA" id="ARBA00010128"/>
    </source>
</evidence>
<evidence type="ECO:0000256" key="5">
    <source>
        <dbReference type="ARBA" id="ARBA00081070"/>
    </source>
</evidence>
<evidence type="ECO:0000259" key="7">
    <source>
        <dbReference type="PROSITE" id="PS50405"/>
    </source>
</evidence>
<dbReference type="InterPro" id="IPR010987">
    <property type="entry name" value="Glutathione-S-Trfase_C-like"/>
</dbReference>
<dbReference type="GO" id="GO:0010319">
    <property type="term" value="C:stromule"/>
    <property type="evidence" value="ECO:0007669"/>
    <property type="project" value="EnsemblPlants"/>
</dbReference>
<dbReference type="Proteomes" id="UP000295252">
    <property type="component" value="Chromosome I"/>
</dbReference>
<dbReference type="OMA" id="FNSRRVW"/>
<dbReference type="PROSITE" id="PS50404">
    <property type="entry name" value="GST_NTER"/>
    <property type="match status" value="1"/>
</dbReference>
<dbReference type="SFLD" id="SFLDG00358">
    <property type="entry name" value="Main_(cytGST)"/>
    <property type="match status" value="1"/>
</dbReference>
<dbReference type="PANTHER" id="PTHR43900:SF47">
    <property type="entry name" value="GLUTATHIONE S-TRANSFERASE F6-RELATED"/>
    <property type="match status" value="1"/>
</dbReference>
<dbReference type="InterPro" id="IPR036249">
    <property type="entry name" value="Thioredoxin-like_sf"/>
</dbReference>
<dbReference type="OrthoDB" id="422574at2759"/>
<dbReference type="InterPro" id="IPR040079">
    <property type="entry name" value="Glutathione_S-Trfase"/>
</dbReference>
<comment type="catalytic activity">
    <reaction evidence="4">
        <text>RX + glutathione = an S-substituted glutathione + a halide anion + H(+)</text>
        <dbReference type="Rhea" id="RHEA:16437"/>
        <dbReference type="ChEBI" id="CHEBI:15378"/>
        <dbReference type="ChEBI" id="CHEBI:16042"/>
        <dbReference type="ChEBI" id="CHEBI:17792"/>
        <dbReference type="ChEBI" id="CHEBI:57925"/>
        <dbReference type="ChEBI" id="CHEBI:90779"/>
        <dbReference type="EC" id="2.5.1.18"/>
    </reaction>
</comment>
<evidence type="ECO:0000313" key="8">
    <source>
        <dbReference type="EMBL" id="CDP03518.1"/>
    </source>
</evidence>
<dbReference type="Gene3D" id="1.20.1050.10">
    <property type="match status" value="1"/>
</dbReference>
<evidence type="ECO:0000313" key="9">
    <source>
        <dbReference type="Proteomes" id="UP000295252"/>
    </source>
</evidence>
<dbReference type="Pfam" id="PF00043">
    <property type="entry name" value="GST_C"/>
    <property type="match status" value="1"/>
</dbReference>
<dbReference type="SUPFAM" id="SSF47616">
    <property type="entry name" value="GST C-terminal domain-like"/>
    <property type="match status" value="1"/>
</dbReference>